<dbReference type="Proteomes" id="UP000298460">
    <property type="component" value="Unassembled WGS sequence"/>
</dbReference>
<protein>
    <submittedName>
        <fullName evidence="1">Diguanylate cyclase</fullName>
    </submittedName>
</protein>
<proteinExistence type="predicted"/>
<accession>A0A4Z0R999</accession>
<evidence type="ECO:0000313" key="2">
    <source>
        <dbReference type="Proteomes" id="UP000298460"/>
    </source>
</evidence>
<reference evidence="1 2" key="1">
    <citation type="submission" date="2019-03" db="EMBL/GenBank/DDBJ databases">
        <title>Draft Genome Sequence of Desulfosporosinus fructosivorans Strain 63.6F, Isolated from Marine Sediment in the Baltic Sea.</title>
        <authorList>
            <person name="Hausmann B."/>
            <person name="Vandieken V."/>
            <person name="Pjevac P."/>
            <person name="Schreck K."/>
            <person name="Herbold C.W."/>
            <person name="Loy A."/>
        </authorList>
    </citation>
    <scope>NUCLEOTIDE SEQUENCE [LARGE SCALE GENOMIC DNA]</scope>
    <source>
        <strain evidence="1 2">63.6F</strain>
    </source>
</reference>
<evidence type="ECO:0000313" key="1">
    <source>
        <dbReference type="EMBL" id="TGE38643.1"/>
    </source>
</evidence>
<sequence length="26" mass="3111">MCDIDFFKAYNNTYGHLQGCMSYWMA</sequence>
<gene>
    <name evidence="1" type="ORF">E4K67_09805</name>
</gene>
<name>A0A4Z0R999_9FIRM</name>
<organism evidence="1 2">
    <name type="scientific">Desulfosporosinus fructosivorans</name>
    <dbReference type="NCBI Taxonomy" id="2018669"/>
    <lineage>
        <taxon>Bacteria</taxon>
        <taxon>Bacillati</taxon>
        <taxon>Bacillota</taxon>
        <taxon>Clostridia</taxon>
        <taxon>Eubacteriales</taxon>
        <taxon>Desulfitobacteriaceae</taxon>
        <taxon>Desulfosporosinus</taxon>
    </lineage>
</organism>
<comment type="caution">
    <text evidence="1">The sequence shown here is derived from an EMBL/GenBank/DDBJ whole genome shotgun (WGS) entry which is preliminary data.</text>
</comment>
<dbReference type="AlphaFoldDB" id="A0A4Z0R999"/>
<keyword evidence="2" id="KW-1185">Reference proteome</keyword>
<dbReference type="EMBL" id="SPQQ01000003">
    <property type="protein sequence ID" value="TGE38643.1"/>
    <property type="molecule type" value="Genomic_DNA"/>
</dbReference>